<gene>
    <name evidence="1" type="ORF">TNCT_659431</name>
</gene>
<keyword evidence="2" id="KW-1185">Reference proteome</keyword>
<evidence type="ECO:0000313" key="1">
    <source>
        <dbReference type="EMBL" id="GFQ71214.1"/>
    </source>
</evidence>
<accession>A0A8X6GPK0</accession>
<organism evidence="1 2">
    <name type="scientific">Trichonephila clavata</name>
    <name type="common">Joro spider</name>
    <name type="synonym">Nephila clavata</name>
    <dbReference type="NCBI Taxonomy" id="2740835"/>
    <lineage>
        <taxon>Eukaryota</taxon>
        <taxon>Metazoa</taxon>
        <taxon>Ecdysozoa</taxon>
        <taxon>Arthropoda</taxon>
        <taxon>Chelicerata</taxon>
        <taxon>Arachnida</taxon>
        <taxon>Araneae</taxon>
        <taxon>Araneomorphae</taxon>
        <taxon>Entelegynae</taxon>
        <taxon>Araneoidea</taxon>
        <taxon>Nephilidae</taxon>
        <taxon>Trichonephila</taxon>
    </lineage>
</organism>
<name>A0A8X6GPK0_TRICU</name>
<dbReference type="EMBL" id="BMAO01011082">
    <property type="protein sequence ID" value="GFQ71214.1"/>
    <property type="molecule type" value="Genomic_DNA"/>
</dbReference>
<reference evidence="1" key="1">
    <citation type="submission" date="2020-07" db="EMBL/GenBank/DDBJ databases">
        <title>Multicomponent nature underlies the extraordinary mechanical properties of spider dragline silk.</title>
        <authorList>
            <person name="Kono N."/>
            <person name="Nakamura H."/>
            <person name="Mori M."/>
            <person name="Yoshida Y."/>
            <person name="Ohtoshi R."/>
            <person name="Malay A.D."/>
            <person name="Moran D.A.P."/>
            <person name="Tomita M."/>
            <person name="Numata K."/>
            <person name="Arakawa K."/>
        </authorList>
    </citation>
    <scope>NUCLEOTIDE SEQUENCE</scope>
</reference>
<protein>
    <submittedName>
        <fullName evidence="1">Uncharacterized protein</fullName>
    </submittedName>
</protein>
<sequence length="90" mass="10172">MSIFIGIITMGLEDRIGWPVSRLYSKRVSLERVGISTDGVQSKFGGRTDLLFSKRLIEKTNCHHTTIDGKYVQEIANIFTIRDCSTNYDG</sequence>
<dbReference type="Proteomes" id="UP000887116">
    <property type="component" value="Unassembled WGS sequence"/>
</dbReference>
<comment type="caution">
    <text evidence="1">The sequence shown here is derived from an EMBL/GenBank/DDBJ whole genome shotgun (WGS) entry which is preliminary data.</text>
</comment>
<evidence type="ECO:0000313" key="2">
    <source>
        <dbReference type="Proteomes" id="UP000887116"/>
    </source>
</evidence>
<dbReference type="AlphaFoldDB" id="A0A8X6GPK0"/>
<proteinExistence type="predicted"/>